<reference evidence="15" key="1">
    <citation type="submission" date="2025-08" db="UniProtKB">
        <authorList>
            <consortium name="RefSeq"/>
        </authorList>
    </citation>
    <scope>IDENTIFICATION</scope>
    <source>
        <tissue evidence="15">Spleen</tissue>
    </source>
</reference>
<dbReference type="InterPro" id="IPR050412">
    <property type="entry name" value="Ig-like_Receptors_ImmuneReg"/>
</dbReference>
<evidence type="ECO:0000256" key="9">
    <source>
        <dbReference type="ARBA" id="ARBA00023180"/>
    </source>
</evidence>
<evidence type="ECO:0000256" key="4">
    <source>
        <dbReference type="ARBA" id="ARBA00022729"/>
    </source>
</evidence>
<feature type="domain" description="Ig-like" evidence="13">
    <location>
        <begin position="120"/>
        <end position="209"/>
    </location>
</feature>
<evidence type="ECO:0000256" key="12">
    <source>
        <dbReference type="SAM" id="SignalP"/>
    </source>
</evidence>
<sequence length="382" mass="41977">MGPAGTALLCLGLCMGQGIKAQAETFLRPTLEADSSPVIPQGTPVTLRCKGHPGAIWYFLMKGEIQFQGVLGEKMEANFHIHSMTRDTAGSYHCFYMTLSGFSEPSEPLELVMTGLYSKPSLSAAPSQEVALGQNVTLRCQDEQNFDRFVFYKEGGASTCQLQNKTSQPDFLIPVVTAAHGGLYRCYVFHSQYPYLWSESSDPLEINITVPETSGPRPKPPDMLLGLPRLHAGILMGISALLILLFLFFLLFLLLRNHQQQQQARLWTGGEDAGVEKTLRSCSRAEDAPLESPCKWKGSVSGTTSGTGKSRDPAVSSLPFWPLDVTVEDVQAEERRNPSALVEDPQEVTYAHLIHKTPSQHLEQLPPFPPGETTLYAPLAIQ</sequence>
<evidence type="ECO:0000256" key="3">
    <source>
        <dbReference type="ARBA" id="ARBA00022692"/>
    </source>
</evidence>
<dbReference type="SMART" id="SM00409">
    <property type="entry name" value="IG"/>
    <property type="match status" value="2"/>
</dbReference>
<dbReference type="InParanoid" id="A0A6P5LU43"/>
<feature type="transmembrane region" description="Helical" evidence="11">
    <location>
        <begin position="230"/>
        <end position="255"/>
    </location>
</feature>
<keyword evidence="9" id="KW-0325">Glycoprotein</keyword>
<dbReference type="InterPro" id="IPR013783">
    <property type="entry name" value="Ig-like_fold"/>
</dbReference>
<evidence type="ECO:0000256" key="2">
    <source>
        <dbReference type="ARBA" id="ARBA00022475"/>
    </source>
</evidence>
<evidence type="ECO:0000256" key="1">
    <source>
        <dbReference type="ARBA" id="ARBA00004162"/>
    </source>
</evidence>
<keyword evidence="10" id="KW-0393">Immunoglobulin domain</keyword>
<dbReference type="InterPro" id="IPR007110">
    <property type="entry name" value="Ig-like_dom"/>
</dbReference>
<dbReference type="AlphaFoldDB" id="A0A6P5LU43"/>
<feature type="chain" id="PRO_5027857792" evidence="12">
    <location>
        <begin position="22"/>
        <end position="382"/>
    </location>
</feature>
<dbReference type="RefSeq" id="XP_020859814.1">
    <property type="nucleotide sequence ID" value="XM_021004155.1"/>
</dbReference>
<keyword evidence="6 11" id="KW-1133">Transmembrane helix</keyword>
<keyword evidence="5" id="KW-0677">Repeat</keyword>
<comment type="subcellular location">
    <subcellularLocation>
        <location evidence="1">Cell membrane</location>
        <topology evidence="1">Single-pass membrane protein</topology>
    </subcellularLocation>
</comment>
<dbReference type="Gene3D" id="2.60.40.10">
    <property type="entry name" value="Immunoglobulins"/>
    <property type="match status" value="2"/>
</dbReference>
<dbReference type="InterPro" id="IPR036179">
    <property type="entry name" value="Ig-like_dom_sf"/>
</dbReference>
<evidence type="ECO:0000256" key="10">
    <source>
        <dbReference type="ARBA" id="ARBA00023319"/>
    </source>
</evidence>
<organism evidence="14 15">
    <name type="scientific">Phascolarctos cinereus</name>
    <name type="common">Koala</name>
    <dbReference type="NCBI Taxonomy" id="38626"/>
    <lineage>
        <taxon>Eukaryota</taxon>
        <taxon>Metazoa</taxon>
        <taxon>Chordata</taxon>
        <taxon>Craniata</taxon>
        <taxon>Vertebrata</taxon>
        <taxon>Euteleostomi</taxon>
        <taxon>Mammalia</taxon>
        <taxon>Metatheria</taxon>
        <taxon>Diprotodontia</taxon>
        <taxon>Phascolarctidae</taxon>
        <taxon>Phascolarctos</taxon>
    </lineage>
</organism>
<keyword evidence="14" id="KW-1185">Reference proteome</keyword>
<dbReference type="PANTHER" id="PTHR11738">
    <property type="entry name" value="MHC CLASS I NK CELL RECEPTOR"/>
    <property type="match status" value="1"/>
</dbReference>
<evidence type="ECO:0000313" key="15">
    <source>
        <dbReference type="RefSeq" id="XP_020859814.1"/>
    </source>
</evidence>
<dbReference type="GeneID" id="110220205"/>
<dbReference type="GO" id="GO:0002764">
    <property type="term" value="P:immune response-regulating signaling pathway"/>
    <property type="evidence" value="ECO:0007669"/>
    <property type="project" value="TreeGrafter"/>
</dbReference>
<proteinExistence type="predicted"/>
<gene>
    <name evidence="15" type="primary">LOC110220205</name>
</gene>
<evidence type="ECO:0000256" key="5">
    <source>
        <dbReference type="ARBA" id="ARBA00022737"/>
    </source>
</evidence>
<dbReference type="PANTHER" id="PTHR11738:SF179">
    <property type="entry name" value="LEUKOCYTE IMMUNOGLOBULIN-LIKE RECEPTOR SUBFAMILY A MEMBER 5"/>
    <property type="match status" value="1"/>
</dbReference>
<evidence type="ECO:0000256" key="7">
    <source>
        <dbReference type="ARBA" id="ARBA00023136"/>
    </source>
</evidence>
<keyword evidence="4 12" id="KW-0732">Signal</keyword>
<keyword evidence="7 11" id="KW-0472">Membrane</keyword>
<evidence type="ECO:0000313" key="14">
    <source>
        <dbReference type="Proteomes" id="UP000515140"/>
    </source>
</evidence>
<dbReference type="PROSITE" id="PS50835">
    <property type="entry name" value="IG_LIKE"/>
    <property type="match status" value="1"/>
</dbReference>
<dbReference type="InterPro" id="IPR003599">
    <property type="entry name" value="Ig_sub"/>
</dbReference>
<protein>
    <submittedName>
        <fullName evidence="15">Platelet glycoprotein VI-like isoform X1</fullName>
    </submittedName>
</protein>
<dbReference type="FunFam" id="2.60.40.10:FF:000049">
    <property type="entry name" value="Leukocyte immunoglobulin-like receptor subfamily B member 1"/>
    <property type="match status" value="2"/>
</dbReference>
<dbReference type="SUPFAM" id="SSF48726">
    <property type="entry name" value="Immunoglobulin"/>
    <property type="match status" value="2"/>
</dbReference>
<feature type="signal peptide" evidence="12">
    <location>
        <begin position="1"/>
        <end position="21"/>
    </location>
</feature>
<evidence type="ECO:0000256" key="6">
    <source>
        <dbReference type="ARBA" id="ARBA00022989"/>
    </source>
</evidence>
<dbReference type="Pfam" id="PF13895">
    <property type="entry name" value="Ig_2"/>
    <property type="match status" value="2"/>
</dbReference>
<evidence type="ECO:0000256" key="8">
    <source>
        <dbReference type="ARBA" id="ARBA00023157"/>
    </source>
</evidence>
<dbReference type="GO" id="GO:0005886">
    <property type="term" value="C:plasma membrane"/>
    <property type="evidence" value="ECO:0007669"/>
    <property type="project" value="UniProtKB-SubCell"/>
</dbReference>
<accession>A0A6P5LU43</accession>
<evidence type="ECO:0000256" key="11">
    <source>
        <dbReference type="SAM" id="Phobius"/>
    </source>
</evidence>
<dbReference type="Proteomes" id="UP000515140">
    <property type="component" value="Unplaced"/>
</dbReference>
<dbReference type="KEGG" id="pcw:110220205"/>
<keyword evidence="2" id="KW-1003">Cell membrane</keyword>
<keyword evidence="3 11" id="KW-0812">Transmembrane</keyword>
<keyword evidence="8" id="KW-1015">Disulfide bond</keyword>
<name>A0A6P5LU43_PHACI</name>
<evidence type="ECO:0000259" key="13">
    <source>
        <dbReference type="PROSITE" id="PS50835"/>
    </source>
</evidence>